<name>W0FMP6_9BACT</name>
<protein>
    <submittedName>
        <fullName evidence="1">Uncharacterized protein</fullName>
    </submittedName>
</protein>
<evidence type="ECO:0000313" key="1">
    <source>
        <dbReference type="EMBL" id="AHF24265.1"/>
    </source>
</evidence>
<dbReference type="EMBL" id="KC246789">
    <property type="protein sequence ID" value="AHF24265.1"/>
    <property type="molecule type" value="Genomic_DNA"/>
</dbReference>
<dbReference type="AlphaFoldDB" id="W0FMP6"/>
<proteinExistence type="predicted"/>
<accession>W0FMP6</accession>
<organism evidence="1">
    <name type="scientific">uncultured bacterium Contig1770</name>
    <dbReference type="NCBI Taxonomy" id="1393510"/>
    <lineage>
        <taxon>Bacteria</taxon>
        <taxon>environmental samples</taxon>
    </lineage>
</organism>
<sequence length="84" mass="9389">MADLLDFINIADERGLRMSVEFAERPALFSTRWGWATGRIPSGPATVRLEGDARNMGEFLERLEAFAQECRDAMAKGGSDDEHE</sequence>
<reference evidence="1" key="1">
    <citation type="journal article" date="2013" name="PLoS ONE">
        <title>Metagenomic insights into the carbohydrate-active enzymes carried by the microorganisms adhering to solid digesta in the rumen of cows.</title>
        <authorList>
            <person name="Wang L."/>
            <person name="Hatem A."/>
            <person name="Catalyurek U.V."/>
            <person name="Morrison M."/>
            <person name="Yu Z."/>
        </authorList>
    </citation>
    <scope>NUCLEOTIDE SEQUENCE</scope>
</reference>